<keyword evidence="3 6" id="KW-0732">Signal</keyword>
<evidence type="ECO:0000256" key="5">
    <source>
        <dbReference type="ARBA" id="ARBA00023237"/>
    </source>
</evidence>
<dbReference type="Pfam" id="PF14322">
    <property type="entry name" value="SusD-like_3"/>
    <property type="match status" value="1"/>
</dbReference>
<feature type="domain" description="RagB/SusD" evidence="7">
    <location>
        <begin position="362"/>
        <end position="485"/>
    </location>
</feature>
<evidence type="ECO:0000259" key="8">
    <source>
        <dbReference type="Pfam" id="PF14322"/>
    </source>
</evidence>
<accession>A0A1W2B0X6</accession>
<dbReference type="STRING" id="151894.SAMN04488524_1782"/>
<gene>
    <name evidence="9" type="ORF">SAMN04488524_1782</name>
</gene>
<protein>
    <submittedName>
        <fullName evidence="9">SusD family protein</fullName>
    </submittedName>
</protein>
<feature type="signal peptide" evidence="6">
    <location>
        <begin position="1"/>
        <end position="21"/>
    </location>
</feature>
<evidence type="ECO:0000256" key="3">
    <source>
        <dbReference type="ARBA" id="ARBA00022729"/>
    </source>
</evidence>
<feature type="chain" id="PRO_5012732317" evidence="6">
    <location>
        <begin position="22"/>
        <end position="485"/>
    </location>
</feature>
<keyword evidence="5" id="KW-0998">Cell outer membrane</keyword>
<dbReference type="GO" id="GO:0009279">
    <property type="term" value="C:cell outer membrane"/>
    <property type="evidence" value="ECO:0007669"/>
    <property type="project" value="UniProtKB-SubCell"/>
</dbReference>
<dbReference type="SUPFAM" id="SSF48452">
    <property type="entry name" value="TPR-like"/>
    <property type="match status" value="1"/>
</dbReference>
<dbReference type="EMBL" id="FWXT01000001">
    <property type="protein sequence ID" value="SMC66058.1"/>
    <property type="molecule type" value="Genomic_DNA"/>
</dbReference>
<comment type="subcellular location">
    <subcellularLocation>
        <location evidence="1">Cell outer membrane</location>
    </subcellularLocation>
</comment>
<evidence type="ECO:0000259" key="7">
    <source>
        <dbReference type="Pfam" id="PF07980"/>
    </source>
</evidence>
<evidence type="ECO:0000313" key="10">
    <source>
        <dbReference type="Proteomes" id="UP000192756"/>
    </source>
</evidence>
<keyword evidence="4" id="KW-0472">Membrane</keyword>
<dbReference type="OrthoDB" id="629561at2"/>
<evidence type="ECO:0000256" key="2">
    <source>
        <dbReference type="ARBA" id="ARBA00006275"/>
    </source>
</evidence>
<evidence type="ECO:0000256" key="6">
    <source>
        <dbReference type="SAM" id="SignalP"/>
    </source>
</evidence>
<dbReference type="PROSITE" id="PS51257">
    <property type="entry name" value="PROKAR_LIPOPROTEIN"/>
    <property type="match status" value="1"/>
</dbReference>
<proteinExistence type="inferred from homology"/>
<dbReference type="Gene3D" id="1.25.40.390">
    <property type="match status" value="2"/>
</dbReference>
<dbReference type="RefSeq" id="WP_084237972.1">
    <property type="nucleotide sequence ID" value="NZ_FWXT01000001.1"/>
</dbReference>
<evidence type="ECO:0000256" key="1">
    <source>
        <dbReference type="ARBA" id="ARBA00004442"/>
    </source>
</evidence>
<evidence type="ECO:0000313" key="9">
    <source>
        <dbReference type="EMBL" id="SMC66058.1"/>
    </source>
</evidence>
<sequence length="485" mass="53458">MKKIIYSLLFIGLLACLTACEKFTEITPKGKNLLNKVSDIETVLNFNFSTNGGVAVGSPAARSSAEGAFYFQDANVLVGDYTPFVQSVTGIITAPSKTLDYVNMTYDEAINRAALTATDIKYSKMYFIINNVANAVIANVDEATGDRTKGNQLKAEALVLRAYFHYWLVNLFAKAYNPATAASDPGIPYVKEDNAIGEANKKSTVAEVYTNIMADLDAALALNSLPNKNVNAMRVGLGFAYAAKARVLLSMRRYPEALQAADQSLAINNQLDDHRKYAPVGTTVFAHPEVVAPEEYFYAADAPSTKFFLTITPEVIQFYETGDIINQYVKPYSTALDPLIGLPGSLTWFSGTYAKNTAGLNTSDSYLVKAECLARAGAQQNIAGAMQIINLMRQNRIHPSVYAPLTASTEAQAMAALKKFSRIEFLYTGKNYLNIKRWNTEDAYKETIKRTINGTVYQLRPESPLWIFPFPQNATDYNPNLTQNY</sequence>
<evidence type="ECO:0000256" key="4">
    <source>
        <dbReference type="ARBA" id="ARBA00023136"/>
    </source>
</evidence>
<dbReference type="InterPro" id="IPR012944">
    <property type="entry name" value="SusD_RagB_dom"/>
</dbReference>
<dbReference type="InterPro" id="IPR033985">
    <property type="entry name" value="SusD-like_N"/>
</dbReference>
<reference evidence="10" key="1">
    <citation type="submission" date="2017-04" db="EMBL/GenBank/DDBJ databases">
        <authorList>
            <person name="Varghese N."/>
            <person name="Submissions S."/>
        </authorList>
    </citation>
    <scope>NUCLEOTIDE SEQUENCE [LARGE SCALE GENOMIC DNA]</scope>
    <source>
        <strain evidence="10">DSM 12126</strain>
    </source>
</reference>
<dbReference type="AlphaFoldDB" id="A0A1W2B0X6"/>
<name>A0A1W2B0X6_9SPHI</name>
<organism evidence="9 10">
    <name type="scientific">Pedobacter africanus</name>
    <dbReference type="NCBI Taxonomy" id="151894"/>
    <lineage>
        <taxon>Bacteria</taxon>
        <taxon>Pseudomonadati</taxon>
        <taxon>Bacteroidota</taxon>
        <taxon>Sphingobacteriia</taxon>
        <taxon>Sphingobacteriales</taxon>
        <taxon>Sphingobacteriaceae</taxon>
        <taxon>Pedobacter</taxon>
    </lineage>
</organism>
<dbReference type="InterPro" id="IPR011990">
    <property type="entry name" value="TPR-like_helical_dom_sf"/>
</dbReference>
<keyword evidence="10" id="KW-1185">Reference proteome</keyword>
<dbReference type="Proteomes" id="UP000192756">
    <property type="component" value="Unassembled WGS sequence"/>
</dbReference>
<comment type="similarity">
    <text evidence="2">Belongs to the SusD family.</text>
</comment>
<feature type="domain" description="SusD-like N-terminal" evidence="8">
    <location>
        <begin position="101"/>
        <end position="249"/>
    </location>
</feature>
<dbReference type="Pfam" id="PF07980">
    <property type="entry name" value="SusD_RagB"/>
    <property type="match status" value="1"/>
</dbReference>